<sequence>MNIFTPWTKNNKAESANGHETPQFASAITQSNSTNSRPTGKELMGPSYSRVQDLSAHAIASQAQINPSTGSMDVKVDPELPKAHSHRIVSTTKRAEQNRNAQRAFRIRKANQFKELESKAKEVDQLKSKIESLEARNRSMANYICELQRQIIEFNNNKTPSKSDDNGKENNTPSGN</sequence>
<feature type="coiled-coil region" evidence="3">
    <location>
        <begin position="109"/>
        <end position="143"/>
    </location>
</feature>
<evidence type="ECO:0000259" key="5">
    <source>
        <dbReference type="PROSITE" id="PS00036"/>
    </source>
</evidence>
<evidence type="ECO:0000256" key="4">
    <source>
        <dbReference type="SAM" id="MobiDB-lite"/>
    </source>
</evidence>
<evidence type="ECO:0000256" key="2">
    <source>
        <dbReference type="ARBA" id="ARBA00023242"/>
    </source>
</evidence>
<dbReference type="KEGG" id="cdu:CD36_18310"/>
<feature type="domain" description="BZIP" evidence="5">
    <location>
        <begin position="93"/>
        <end position="108"/>
    </location>
</feature>
<dbReference type="VEuPathDB" id="FungiDB:CD36_18310"/>
<dbReference type="AlphaFoldDB" id="B9WB39"/>
<dbReference type="SUPFAM" id="SSF57959">
    <property type="entry name" value="Leucine zipper domain"/>
    <property type="match status" value="1"/>
</dbReference>
<gene>
    <name evidence="6" type="ordered locus">Cd36_18310</name>
    <name evidence="7" type="ORF">CD36_18310</name>
</gene>
<comment type="subcellular location">
    <subcellularLocation>
        <location evidence="1">Nucleus</location>
    </subcellularLocation>
</comment>
<dbReference type="Proteomes" id="UP000002605">
    <property type="component" value="Chromosome 2"/>
</dbReference>
<proteinExistence type="predicted"/>
<feature type="compositionally biased region" description="Polar residues" evidence="4">
    <location>
        <begin position="1"/>
        <end position="38"/>
    </location>
</feature>
<evidence type="ECO:0000256" key="3">
    <source>
        <dbReference type="SAM" id="Coils"/>
    </source>
</evidence>
<dbReference type="CGD" id="CAL0000168839">
    <property type="gene designation" value="Cd36_18310"/>
</dbReference>
<organism evidence="7 8">
    <name type="scientific">Candida dubliniensis (strain CD36 / ATCC MYA-646 / CBS 7987 / NCPF 3949 / NRRL Y-17841)</name>
    <name type="common">Yeast</name>
    <dbReference type="NCBI Taxonomy" id="573826"/>
    <lineage>
        <taxon>Eukaryota</taxon>
        <taxon>Fungi</taxon>
        <taxon>Dikarya</taxon>
        <taxon>Ascomycota</taxon>
        <taxon>Saccharomycotina</taxon>
        <taxon>Pichiomycetes</taxon>
        <taxon>Debaryomycetaceae</taxon>
        <taxon>Candida/Lodderomyces clade</taxon>
        <taxon>Candida</taxon>
    </lineage>
</organism>
<dbReference type="OrthoDB" id="2593073at2759"/>
<evidence type="ECO:0000313" key="7">
    <source>
        <dbReference type="EMBL" id="CAX43609.1"/>
    </source>
</evidence>
<dbReference type="HOGENOM" id="CLU_1532345_0_0_1"/>
<evidence type="ECO:0000313" key="8">
    <source>
        <dbReference type="Proteomes" id="UP000002605"/>
    </source>
</evidence>
<feature type="region of interest" description="Disordered" evidence="4">
    <location>
        <begin position="1"/>
        <end position="46"/>
    </location>
</feature>
<dbReference type="CDD" id="cd14688">
    <property type="entry name" value="bZIP_YAP"/>
    <property type="match status" value="1"/>
</dbReference>
<dbReference type="RefSeq" id="XP_002418309.1">
    <property type="nucleotide sequence ID" value="XM_002418264.1"/>
</dbReference>
<dbReference type="GO" id="GO:0090575">
    <property type="term" value="C:RNA polymerase II transcription regulator complex"/>
    <property type="evidence" value="ECO:0007669"/>
    <property type="project" value="TreeGrafter"/>
</dbReference>
<reference evidence="7 8" key="1">
    <citation type="journal article" date="2009" name="Genome Res.">
        <title>Comparative genomics of the fungal pathogens Candida dubliniensis and Candida albicans.</title>
        <authorList>
            <person name="Jackson A.P."/>
            <person name="Gamble J.A."/>
            <person name="Yeomans T."/>
            <person name="Moran G.P."/>
            <person name="Saunders D."/>
            <person name="Harris D."/>
            <person name="Aslett M."/>
            <person name="Barrell J.F."/>
            <person name="Butler G."/>
            <person name="Citiulo F."/>
            <person name="Coleman D.C."/>
            <person name="de Groot P.W.J."/>
            <person name="Goodwin T.J."/>
            <person name="Quail M.A."/>
            <person name="McQuillan J."/>
            <person name="Munro C.A."/>
            <person name="Pain A."/>
            <person name="Poulter R.T."/>
            <person name="Rajandream M.A."/>
            <person name="Renauld H."/>
            <person name="Spiering M.J."/>
            <person name="Tivey A."/>
            <person name="Gow N.A.R."/>
            <person name="Barrell B."/>
            <person name="Sullivan D.J."/>
            <person name="Berriman M."/>
        </authorList>
    </citation>
    <scope>NUCLEOTIDE SEQUENCE [LARGE SCALE GENOMIC DNA]</scope>
    <source>
        <strain evidence="8">CD36 / ATCC MYA-646 / CBS 7987 / NCPF 3949 / NRRL Y-17841</strain>
    </source>
</reference>
<feature type="region of interest" description="Disordered" evidence="4">
    <location>
        <begin position="155"/>
        <end position="176"/>
    </location>
</feature>
<dbReference type="PROSITE" id="PS00036">
    <property type="entry name" value="BZIP_BASIC"/>
    <property type="match status" value="1"/>
</dbReference>
<name>B9WB39_CANDC</name>
<dbReference type="Gene3D" id="1.20.5.170">
    <property type="match status" value="1"/>
</dbReference>
<evidence type="ECO:0000256" key="1">
    <source>
        <dbReference type="ARBA" id="ARBA00004123"/>
    </source>
</evidence>
<dbReference type="InterPro" id="IPR046347">
    <property type="entry name" value="bZIP_sf"/>
</dbReference>
<protein>
    <submittedName>
        <fullName evidence="7">AP-1-like transcription factor, putative</fullName>
    </submittedName>
</protein>
<keyword evidence="2" id="KW-0539">Nucleus</keyword>
<accession>B9WB39</accession>
<dbReference type="InterPro" id="IPR050936">
    <property type="entry name" value="AP-1-like"/>
</dbReference>
<dbReference type="InterPro" id="IPR004827">
    <property type="entry name" value="bZIP"/>
</dbReference>
<keyword evidence="3" id="KW-0175">Coiled coil</keyword>
<dbReference type="PANTHER" id="PTHR40621:SF6">
    <property type="entry name" value="AP-1-LIKE TRANSCRIPTION FACTOR YAP1-RELATED"/>
    <property type="match status" value="1"/>
</dbReference>
<dbReference type="GO" id="GO:0001228">
    <property type="term" value="F:DNA-binding transcription activator activity, RNA polymerase II-specific"/>
    <property type="evidence" value="ECO:0007669"/>
    <property type="project" value="TreeGrafter"/>
</dbReference>
<dbReference type="GeneID" id="8045864"/>
<keyword evidence="8" id="KW-1185">Reference proteome</keyword>
<dbReference type="GO" id="GO:0000976">
    <property type="term" value="F:transcription cis-regulatory region binding"/>
    <property type="evidence" value="ECO:0007669"/>
    <property type="project" value="InterPro"/>
</dbReference>
<evidence type="ECO:0000313" key="6">
    <source>
        <dbReference type="CGD" id="CAL0000168839"/>
    </source>
</evidence>
<dbReference type="PANTHER" id="PTHR40621">
    <property type="entry name" value="TRANSCRIPTION FACTOR KAPC-RELATED"/>
    <property type="match status" value="1"/>
</dbReference>
<dbReference type="EMBL" id="FM992689">
    <property type="protein sequence ID" value="CAX43609.1"/>
    <property type="molecule type" value="Genomic_DNA"/>
</dbReference>